<evidence type="ECO:0000256" key="2">
    <source>
        <dbReference type="SAM" id="Phobius"/>
    </source>
</evidence>
<keyword evidence="2" id="KW-0472">Membrane</keyword>
<comment type="caution">
    <text evidence="3">The sequence shown here is derived from an EMBL/GenBank/DDBJ whole genome shotgun (WGS) entry which is preliminary data.</text>
</comment>
<evidence type="ECO:0000313" key="3">
    <source>
        <dbReference type="EMBL" id="RUL88726.1"/>
    </source>
</evidence>
<evidence type="ECO:0000256" key="1">
    <source>
        <dbReference type="SAM" id="MobiDB-lite"/>
    </source>
</evidence>
<proteinExistence type="predicted"/>
<dbReference type="RefSeq" id="WP_126724433.1">
    <property type="nucleotide sequence ID" value="NZ_RYZH01000008.1"/>
</dbReference>
<reference evidence="3 4" key="1">
    <citation type="submission" date="2018-12" db="EMBL/GenBank/DDBJ databases">
        <authorList>
            <person name="Toschakov S.V."/>
        </authorList>
    </citation>
    <scope>NUCLEOTIDE SEQUENCE [LARGE SCALE GENOMIC DNA]</scope>
    <source>
        <strain evidence="3 4">GM2012</strain>
    </source>
</reference>
<sequence length="135" mass="14803">MPNPEASPAPSASRRRFRLSIRGLLPLVAGIGLAMGLGRFRLANRDPERARDDPDGEVRDRVAQAVNQLDQRAWPEQLTLVEPDEILSEPLTLLGSDQPVVGGDPDHWTHRGGGLPSEPPGRRAPRRPSLPMMPQ</sequence>
<evidence type="ECO:0000313" key="4">
    <source>
        <dbReference type="Proteomes" id="UP000280296"/>
    </source>
</evidence>
<keyword evidence="2" id="KW-0812">Transmembrane</keyword>
<name>A0A432MNP2_9BACT</name>
<dbReference type="EMBL" id="RYZH01000008">
    <property type="protein sequence ID" value="RUL88726.1"/>
    <property type="molecule type" value="Genomic_DNA"/>
</dbReference>
<reference evidence="3 4" key="2">
    <citation type="submission" date="2019-01" db="EMBL/GenBank/DDBJ databases">
        <title>Tautonia sociabilis, a novel thermotolerant planctomycete of Isosphaeraceae family, isolated from a 4000 m deep subterranean habitat.</title>
        <authorList>
            <person name="Kovaleva O.L."/>
            <person name="Elcheninov A.G."/>
            <person name="Van Heerden E."/>
            <person name="Toshchakov S.V."/>
            <person name="Novikov A."/>
            <person name="Bonch-Osmolovskaya E.A."/>
            <person name="Kublanov I.V."/>
        </authorList>
    </citation>
    <scope>NUCLEOTIDE SEQUENCE [LARGE SCALE GENOMIC DNA]</scope>
    <source>
        <strain evidence="3 4">GM2012</strain>
    </source>
</reference>
<gene>
    <name evidence="3" type="ORF">TsocGM_06210</name>
</gene>
<protein>
    <submittedName>
        <fullName evidence="3">Uncharacterized protein</fullName>
    </submittedName>
</protein>
<accession>A0A432MNP2</accession>
<keyword evidence="2" id="KW-1133">Transmembrane helix</keyword>
<keyword evidence="4" id="KW-1185">Reference proteome</keyword>
<dbReference type="Proteomes" id="UP000280296">
    <property type="component" value="Unassembled WGS sequence"/>
</dbReference>
<organism evidence="3 4">
    <name type="scientific">Tautonia sociabilis</name>
    <dbReference type="NCBI Taxonomy" id="2080755"/>
    <lineage>
        <taxon>Bacteria</taxon>
        <taxon>Pseudomonadati</taxon>
        <taxon>Planctomycetota</taxon>
        <taxon>Planctomycetia</taxon>
        <taxon>Isosphaerales</taxon>
        <taxon>Isosphaeraceae</taxon>
        <taxon>Tautonia</taxon>
    </lineage>
</organism>
<feature type="transmembrane region" description="Helical" evidence="2">
    <location>
        <begin position="20"/>
        <end position="42"/>
    </location>
</feature>
<feature type="region of interest" description="Disordered" evidence="1">
    <location>
        <begin position="92"/>
        <end position="135"/>
    </location>
</feature>
<dbReference type="AlphaFoldDB" id="A0A432MNP2"/>